<accession>A0A0C3D376</accession>
<gene>
    <name evidence="1" type="ORF">OIDMADRAFT_20765</name>
</gene>
<dbReference type="InParanoid" id="A0A0C3D376"/>
<protein>
    <submittedName>
        <fullName evidence="1">Uncharacterized protein</fullName>
    </submittedName>
</protein>
<keyword evidence="2" id="KW-1185">Reference proteome</keyword>
<name>A0A0C3D376_OIDMZ</name>
<reference evidence="1 2" key="1">
    <citation type="submission" date="2014-04" db="EMBL/GenBank/DDBJ databases">
        <authorList>
            <consortium name="DOE Joint Genome Institute"/>
            <person name="Kuo A."/>
            <person name="Martino E."/>
            <person name="Perotto S."/>
            <person name="Kohler A."/>
            <person name="Nagy L.G."/>
            <person name="Floudas D."/>
            <person name="Copeland A."/>
            <person name="Barry K.W."/>
            <person name="Cichocki N."/>
            <person name="Veneault-Fourrey C."/>
            <person name="LaButti K."/>
            <person name="Lindquist E.A."/>
            <person name="Lipzen A."/>
            <person name="Lundell T."/>
            <person name="Morin E."/>
            <person name="Murat C."/>
            <person name="Sun H."/>
            <person name="Tunlid A."/>
            <person name="Henrissat B."/>
            <person name="Grigoriev I.V."/>
            <person name="Hibbett D.S."/>
            <person name="Martin F."/>
            <person name="Nordberg H.P."/>
            <person name="Cantor M.N."/>
            <person name="Hua S.X."/>
        </authorList>
    </citation>
    <scope>NUCLEOTIDE SEQUENCE [LARGE SCALE GENOMIC DNA]</scope>
    <source>
        <strain evidence="1 2">Zn</strain>
    </source>
</reference>
<dbReference type="HOGENOM" id="CLU_2923234_0_0_1"/>
<organism evidence="1 2">
    <name type="scientific">Oidiodendron maius (strain Zn)</name>
    <dbReference type="NCBI Taxonomy" id="913774"/>
    <lineage>
        <taxon>Eukaryota</taxon>
        <taxon>Fungi</taxon>
        <taxon>Dikarya</taxon>
        <taxon>Ascomycota</taxon>
        <taxon>Pezizomycotina</taxon>
        <taxon>Leotiomycetes</taxon>
        <taxon>Leotiomycetes incertae sedis</taxon>
        <taxon>Myxotrichaceae</taxon>
        <taxon>Oidiodendron</taxon>
    </lineage>
</organism>
<dbReference type="Proteomes" id="UP000054321">
    <property type="component" value="Unassembled WGS sequence"/>
</dbReference>
<reference evidence="2" key="2">
    <citation type="submission" date="2015-01" db="EMBL/GenBank/DDBJ databases">
        <title>Evolutionary Origins and Diversification of the Mycorrhizal Mutualists.</title>
        <authorList>
            <consortium name="DOE Joint Genome Institute"/>
            <consortium name="Mycorrhizal Genomics Consortium"/>
            <person name="Kohler A."/>
            <person name="Kuo A."/>
            <person name="Nagy L.G."/>
            <person name="Floudas D."/>
            <person name="Copeland A."/>
            <person name="Barry K.W."/>
            <person name="Cichocki N."/>
            <person name="Veneault-Fourrey C."/>
            <person name="LaButti K."/>
            <person name="Lindquist E.A."/>
            <person name="Lipzen A."/>
            <person name="Lundell T."/>
            <person name="Morin E."/>
            <person name="Murat C."/>
            <person name="Riley R."/>
            <person name="Ohm R."/>
            <person name="Sun H."/>
            <person name="Tunlid A."/>
            <person name="Henrissat B."/>
            <person name="Grigoriev I.V."/>
            <person name="Hibbett D.S."/>
            <person name="Martin F."/>
        </authorList>
    </citation>
    <scope>NUCLEOTIDE SEQUENCE [LARGE SCALE GENOMIC DNA]</scope>
    <source>
        <strain evidence="2">Zn</strain>
    </source>
</reference>
<sequence length="61" mass="6586">MGGTDAPGAYKPLLCDIPQNLSNSFNAPKLRSDYSAAFTRSAVLASQNFVLCDVRQIPLQI</sequence>
<evidence type="ECO:0000313" key="1">
    <source>
        <dbReference type="EMBL" id="KIM96372.1"/>
    </source>
</evidence>
<dbReference type="EMBL" id="KN832884">
    <property type="protein sequence ID" value="KIM96372.1"/>
    <property type="molecule type" value="Genomic_DNA"/>
</dbReference>
<dbReference type="AlphaFoldDB" id="A0A0C3D376"/>
<evidence type="ECO:0000313" key="2">
    <source>
        <dbReference type="Proteomes" id="UP000054321"/>
    </source>
</evidence>
<proteinExistence type="predicted"/>